<protein>
    <recommendedName>
        <fullName evidence="3">3-methyladenine DNA glycosylase</fullName>
    </recommendedName>
</protein>
<name>A0AAE3YDG7_9MICC</name>
<accession>A0AAE3YDG7</accession>
<dbReference type="Proteomes" id="UP001247307">
    <property type="component" value="Unassembled WGS sequence"/>
</dbReference>
<evidence type="ECO:0000313" key="1">
    <source>
        <dbReference type="EMBL" id="MDR6891843.1"/>
    </source>
</evidence>
<reference evidence="1" key="1">
    <citation type="submission" date="2023-07" db="EMBL/GenBank/DDBJ databases">
        <title>Sequencing the genomes of 1000 actinobacteria strains.</title>
        <authorList>
            <person name="Klenk H.-P."/>
        </authorList>
    </citation>
    <scope>NUCLEOTIDE SEQUENCE</scope>
    <source>
        <strain evidence="1">DSM 13988</strain>
    </source>
</reference>
<dbReference type="AlphaFoldDB" id="A0AAE3YDG7"/>
<keyword evidence="2" id="KW-1185">Reference proteome</keyword>
<organism evidence="1 2">
    <name type="scientific">Falsarthrobacter nasiphocae</name>
    <dbReference type="NCBI Taxonomy" id="189863"/>
    <lineage>
        <taxon>Bacteria</taxon>
        <taxon>Bacillati</taxon>
        <taxon>Actinomycetota</taxon>
        <taxon>Actinomycetes</taxon>
        <taxon>Micrococcales</taxon>
        <taxon>Micrococcaceae</taxon>
        <taxon>Falsarthrobacter</taxon>
    </lineage>
</organism>
<gene>
    <name evidence="1" type="ORF">J2S35_000783</name>
</gene>
<proteinExistence type="predicted"/>
<evidence type="ECO:0008006" key="3">
    <source>
        <dbReference type="Google" id="ProtNLM"/>
    </source>
</evidence>
<evidence type="ECO:0000313" key="2">
    <source>
        <dbReference type="Proteomes" id="UP001247307"/>
    </source>
</evidence>
<comment type="caution">
    <text evidence="1">The sequence shown here is derived from an EMBL/GenBank/DDBJ whole genome shotgun (WGS) entry which is preliminary data.</text>
</comment>
<sequence length="308" mass="34827">MPVALTLAGPDAEDRARRHAARVDAYATPFLERRNRGEKHPVDDFLFTYYTLTPGQMRRWHPGAGVVVTGAQARERRAWKHYRNLTEAERDSLGLSYDDDAVTVDVEDFMARRRGTVEFVVEILSRTASRAPRLGCFGLHEWAMAYRSETNGHRHEYLDLRLGADGTDAVVEGARISCSHIDAFRFFAPEAAPLNELQPTRETQRDLEQPGCLHANMDVYKWAYKVIPLLPSELVADCFELAGRIRTMDMEAAPFDLSSWGYEPIRIETPAGRAEYVRRQQGFMLEAQELREAVLASLRASTGVSGPR</sequence>
<dbReference type="EMBL" id="JAVDUI010000001">
    <property type="protein sequence ID" value="MDR6891843.1"/>
    <property type="molecule type" value="Genomic_DNA"/>
</dbReference>
<dbReference type="RefSeq" id="WP_309850093.1">
    <property type="nucleotide sequence ID" value="NZ_BAAAIU010000044.1"/>
</dbReference>